<accession>A0ABX7GSQ9</accession>
<feature type="domain" description="Methyltransferase FkbM" evidence="3">
    <location>
        <begin position="29"/>
        <end position="190"/>
    </location>
</feature>
<reference evidence="4 5" key="1">
    <citation type="submission" date="2020-10" db="EMBL/GenBank/DDBJ databases">
        <title>Phylogeny of dyella-like bacteria.</title>
        <authorList>
            <person name="Fu J."/>
        </authorList>
    </citation>
    <scope>NUCLEOTIDE SEQUENCE [LARGE SCALE GENOMIC DNA]</scope>
    <source>
        <strain evidence="4 5">DHOB09</strain>
    </source>
</reference>
<protein>
    <submittedName>
        <fullName evidence="4">FkbM family methyltransferase</fullName>
    </submittedName>
</protein>
<name>A0ABX7GSQ9_9GAMM</name>
<feature type="compositionally biased region" description="Low complexity" evidence="2">
    <location>
        <begin position="415"/>
        <end position="429"/>
    </location>
</feature>
<evidence type="ECO:0000256" key="1">
    <source>
        <dbReference type="SAM" id="Coils"/>
    </source>
</evidence>
<feature type="coiled-coil region" evidence="1">
    <location>
        <begin position="288"/>
        <end position="315"/>
    </location>
</feature>
<sequence>MTMISYAQNYEDVMLVRALADISEGFYVDVGAQHPINGSVTKAFQLRGWRGVNIEPVDRWFRLICDDRPHDINLNTPISDVPGYIELFDVEDTGLSTVSQDYAERYSKDGWNVVKKRLKAHTLNAVFRAYAPKDVHFLKVDVEGSEAAVLRSLDLSRFRPWIILVEATKPNSQEPTFGEWEHLLLDASYLFAYDDGLNRFYVACEHEGRIKYFSRPPNFFDDFMLYSESWAREQMDRLSQEVEVERANGQRVREGHGAAIARAEHLANMQAEILNGLDDRLAVFGGYLDRMANRLDSAEAAIERVHERLNFAENVQVALVEAQKRERAVDTKLQQILHSRSWRITKGPRFIARVLRSAVRRDSSGDSELNKSTAIRLLVAATNRPVLRRIGSILLIATPGLKARLVRTVVSNARPAAPSAPSDMAPGGAMDLPGRAQTVRSMLDSAMKSS</sequence>
<dbReference type="GO" id="GO:0008168">
    <property type="term" value="F:methyltransferase activity"/>
    <property type="evidence" value="ECO:0007669"/>
    <property type="project" value="UniProtKB-KW"/>
</dbReference>
<feature type="region of interest" description="Disordered" evidence="2">
    <location>
        <begin position="415"/>
        <end position="435"/>
    </location>
</feature>
<keyword evidence="4" id="KW-0489">Methyltransferase</keyword>
<dbReference type="SUPFAM" id="SSF53335">
    <property type="entry name" value="S-adenosyl-L-methionine-dependent methyltransferases"/>
    <property type="match status" value="1"/>
</dbReference>
<keyword evidence="1" id="KW-0175">Coiled coil</keyword>
<evidence type="ECO:0000259" key="3">
    <source>
        <dbReference type="Pfam" id="PF05050"/>
    </source>
</evidence>
<dbReference type="Pfam" id="PF05050">
    <property type="entry name" value="Methyltransf_21"/>
    <property type="match status" value="1"/>
</dbReference>
<dbReference type="NCBIfam" id="TIGR01444">
    <property type="entry name" value="fkbM_fam"/>
    <property type="match status" value="1"/>
</dbReference>
<dbReference type="RefSeq" id="WP_188800315.1">
    <property type="nucleotide sequence ID" value="NZ_BMIZ01000002.1"/>
</dbReference>
<organism evidence="4 5">
    <name type="scientific">Dyella caseinilytica</name>
    <dbReference type="NCBI Taxonomy" id="1849581"/>
    <lineage>
        <taxon>Bacteria</taxon>
        <taxon>Pseudomonadati</taxon>
        <taxon>Pseudomonadota</taxon>
        <taxon>Gammaproteobacteria</taxon>
        <taxon>Lysobacterales</taxon>
        <taxon>Rhodanobacteraceae</taxon>
        <taxon>Dyella</taxon>
    </lineage>
</organism>
<keyword evidence="5" id="KW-1185">Reference proteome</keyword>
<dbReference type="InterPro" id="IPR029063">
    <property type="entry name" value="SAM-dependent_MTases_sf"/>
</dbReference>
<dbReference type="InterPro" id="IPR006342">
    <property type="entry name" value="FkbM_mtfrase"/>
</dbReference>
<proteinExistence type="predicted"/>
<keyword evidence="4" id="KW-0808">Transferase</keyword>
<evidence type="ECO:0000313" key="4">
    <source>
        <dbReference type="EMBL" id="QRN53083.1"/>
    </source>
</evidence>
<dbReference type="Proteomes" id="UP000663181">
    <property type="component" value="Chromosome"/>
</dbReference>
<evidence type="ECO:0000313" key="5">
    <source>
        <dbReference type="Proteomes" id="UP000663181"/>
    </source>
</evidence>
<dbReference type="GO" id="GO:0032259">
    <property type="term" value="P:methylation"/>
    <property type="evidence" value="ECO:0007669"/>
    <property type="project" value="UniProtKB-KW"/>
</dbReference>
<evidence type="ECO:0000256" key="2">
    <source>
        <dbReference type="SAM" id="MobiDB-lite"/>
    </source>
</evidence>
<dbReference type="EMBL" id="CP064030">
    <property type="protein sequence ID" value="QRN53083.1"/>
    <property type="molecule type" value="Genomic_DNA"/>
</dbReference>
<dbReference type="Gene3D" id="3.40.50.150">
    <property type="entry name" value="Vaccinia Virus protein VP39"/>
    <property type="match status" value="1"/>
</dbReference>
<gene>
    <name evidence="4" type="ORF">ISN74_16815</name>
</gene>